<organism evidence="1 2">
    <name type="scientific">Lacticaseibacillus pabuli</name>
    <dbReference type="NCBI Taxonomy" id="3025672"/>
    <lineage>
        <taxon>Bacteria</taxon>
        <taxon>Bacillati</taxon>
        <taxon>Bacillota</taxon>
        <taxon>Bacilli</taxon>
        <taxon>Lactobacillales</taxon>
        <taxon>Lactobacillaceae</taxon>
        <taxon>Lacticaseibacillus</taxon>
    </lineage>
</organism>
<gene>
    <name evidence="1" type="ORF">PQ472_01390</name>
</gene>
<sequence length="75" mass="8770">MKVYVLTFASPDEVASTVYAKPDRARKEFRNFVDQIMSHYDEASLDMELEDEDDHGRFFDGYGITVRWGEEEVVD</sequence>
<protein>
    <submittedName>
        <fullName evidence="1">Uncharacterized protein</fullName>
    </submittedName>
</protein>
<accession>A0ABY7WT12</accession>
<evidence type="ECO:0000313" key="1">
    <source>
        <dbReference type="EMBL" id="WDF82924.1"/>
    </source>
</evidence>
<keyword evidence="2" id="KW-1185">Reference proteome</keyword>
<dbReference type="RefSeq" id="WP_274260705.1">
    <property type="nucleotide sequence ID" value="NZ_CP117884.1"/>
</dbReference>
<dbReference type="Proteomes" id="UP001220377">
    <property type="component" value="Chromosome"/>
</dbReference>
<reference evidence="1 2" key="1">
    <citation type="submission" date="2023-02" db="EMBL/GenBank/DDBJ databases">
        <title>Genome sequence of Lacticaseibacillus sp. KACC 23028.</title>
        <authorList>
            <person name="Kim S."/>
            <person name="Heo J."/>
            <person name="Kwon S.-W."/>
        </authorList>
    </citation>
    <scope>NUCLEOTIDE SEQUENCE [LARGE SCALE GENOMIC DNA]</scope>
    <source>
        <strain evidence="1 2">KACC 23028</strain>
    </source>
</reference>
<dbReference type="EMBL" id="CP117884">
    <property type="protein sequence ID" value="WDF82924.1"/>
    <property type="molecule type" value="Genomic_DNA"/>
</dbReference>
<name>A0ABY7WT12_9LACO</name>
<proteinExistence type="predicted"/>
<evidence type="ECO:0000313" key="2">
    <source>
        <dbReference type="Proteomes" id="UP001220377"/>
    </source>
</evidence>